<dbReference type="NCBIfam" id="TIGR01297">
    <property type="entry name" value="CDF"/>
    <property type="match status" value="1"/>
</dbReference>
<evidence type="ECO:0000256" key="4">
    <source>
        <dbReference type="ARBA" id="ARBA00022692"/>
    </source>
</evidence>
<proteinExistence type="inferred from homology"/>
<dbReference type="InterPro" id="IPR027469">
    <property type="entry name" value="Cation_efflux_TMD_sf"/>
</dbReference>
<feature type="transmembrane region" description="Helical" evidence="7">
    <location>
        <begin position="170"/>
        <end position="190"/>
    </location>
</feature>
<dbReference type="AlphaFoldDB" id="A0A5E6M539"/>
<comment type="similarity">
    <text evidence="2">Belongs to the cation diffusion facilitator (CDF) transporter (TC 2.A.4) family.</text>
</comment>
<accession>A0A5E6M539</accession>
<evidence type="ECO:0000256" key="5">
    <source>
        <dbReference type="ARBA" id="ARBA00022989"/>
    </source>
</evidence>
<keyword evidence="10" id="KW-1185">Reference proteome</keyword>
<dbReference type="PANTHER" id="PTHR43840">
    <property type="entry name" value="MITOCHONDRIAL METAL TRANSPORTER 1-RELATED"/>
    <property type="match status" value="1"/>
</dbReference>
<organism evidence="9 10">
    <name type="scientific">Methylacidimicrobium tartarophylax</name>
    <dbReference type="NCBI Taxonomy" id="1041768"/>
    <lineage>
        <taxon>Bacteria</taxon>
        <taxon>Pseudomonadati</taxon>
        <taxon>Verrucomicrobiota</taxon>
        <taxon>Methylacidimicrobium</taxon>
    </lineage>
</organism>
<gene>
    <name evidence="9" type="primary">fieF</name>
    <name evidence="9" type="ORF">MAMT_00096</name>
</gene>
<evidence type="ECO:0000259" key="8">
    <source>
        <dbReference type="Pfam" id="PF01545"/>
    </source>
</evidence>
<evidence type="ECO:0000256" key="3">
    <source>
        <dbReference type="ARBA" id="ARBA00022448"/>
    </source>
</evidence>
<dbReference type="GO" id="GO:0015341">
    <property type="term" value="F:zinc efflux antiporter activity"/>
    <property type="evidence" value="ECO:0007669"/>
    <property type="project" value="TreeGrafter"/>
</dbReference>
<dbReference type="GO" id="GO:0005886">
    <property type="term" value="C:plasma membrane"/>
    <property type="evidence" value="ECO:0007669"/>
    <property type="project" value="TreeGrafter"/>
</dbReference>
<name>A0A5E6M539_9BACT</name>
<feature type="transmembrane region" description="Helical" evidence="7">
    <location>
        <begin position="40"/>
        <end position="60"/>
    </location>
</feature>
<evidence type="ECO:0000313" key="9">
    <source>
        <dbReference type="EMBL" id="VVM04464.1"/>
    </source>
</evidence>
<dbReference type="GO" id="GO:0015093">
    <property type="term" value="F:ferrous iron transmembrane transporter activity"/>
    <property type="evidence" value="ECO:0007669"/>
    <property type="project" value="TreeGrafter"/>
</dbReference>
<feature type="transmembrane region" description="Helical" evidence="7">
    <location>
        <begin position="143"/>
        <end position="164"/>
    </location>
</feature>
<feature type="non-terminal residue" evidence="9">
    <location>
        <position position="229"/>
    </location>
</feature>
<sequence>MTATASGALSLAAGLLVLAAKFWAYRLTGSVALYSDALESVVNVAGAAAAFLALHISAAPPDRNHPYGHTKAEYLSAGFEGGLIAVAAVLILFEAVRRLFSPGPLPRLTEGIAISAASTVVNAALAAYLLAQARKQSSPALSADGIHLWTDVVTSLGMVLGLGLAKLTGLWLLDPLLGLLLASNILWAGYRLVRDSLSGLIDEGLSPEIISEIEATLAKEGPSFAEVRR</sequence>
<dbReference type="PANTHER" id="PTHR43840:SF15">
    <property type="entry name" value="MITOCHONDRIAL METAL TRANSPORTER 1-RELATED"/>
    <property type="match status" value="1"/>
</dbReference>
<dbReference type="EMBL" id="CABFVA020000003">
    <property type="protein sequence ID" value="VVM04464.1"/>
    <property type="molecule type" value="Genomic_DNA"/>
</dbReference>
<evidence type="ECO:0000256" key="6">
    <source>
        <dbReference type="ARBA" id="ARBA00023136"/>
    </source>
</evidence>
<dbReference type="Pfam" id="PF01545">
    <property type="entry name" value="Cation_efflux"/>
    <property type="match status" value="1"/>
</dbReference>
<reference evidence="9 10" key="1">
    <citation type="submission" date="2019-09" db="EMBL/GenBank/DDBJ databases">
        <authorList>
            <person name="Cremers G."/>
        </authorList>
    </citation>
    <scope>NUCLEOTIDE SEQUENCE [LARGE SCALE GENOMIC DNA]</scope>
    <source>
        <strain evidence="9">4A</strain>
    </source>
</reference>
<dbReference type="GO" id="GO:0015086">
    <property type="term" value="F:cadmium ion transmembrane transporter activity"/>
    <property type="evidence" value="ECO:0007669"/>
    <property type="project" value="TreeGrafter"/>
</dbReference>
<keyword evidence="6 7" id="KW-0472">Membrane</keyword>
<keyword evidence="3" id="KW-0813">Transport</keyword>
<protein>
    <submittedName>
        <fullName evidence="9">Partial Ferrous-iron efflux pump FieF</fullName>
    </submittedName>
</protein>
<dbReference type="InterPro" id="IPR002524">
    <property type="entry name" value="Cation_efflux"/>
</dbReference>
<dbReference type="InterPro" id="IPR050291">
    <property type="entry name" value="CDF_Transporter"/>
</dbReference>
<keyword evidence="5 7" id="KW-1133">Transmembrane helix</keyword>
<dbReference type="GO" id="GO:0006882">
    <property type="term" value="P:intracellular zinc ion homeostasis"/>
    <property type="evidence" value="ECO:0007669"/>
    <property type="project" value="TreeGrafter"/>
</dbReference>
<evidence type="ECO:0000256" key="1">
    <source>
        <dbReference type="ARBA" id="ARBA00004141"/>
    </source>
</evidence>
<dbReference type="Gene3D" id="1.20.1510.10">
    <property type="entry name" value="Cation efflux protein transmembrane domain"/>
    <property type="match status" value="1"/>
</dbReference>
<comment type="subcellular location">
    <subcellularLocation>
        <location evidence="1">Membrane</location>
        <topology evidence="1">Multi-pass membrane protein</topology>
    </subcellularLocation>
</comment>
<keyword evidence="4 7" id="KW-0812">Transmembrane</keyword>
<dbReference type="InterPro" id="IPR058533">
    <property type="entry name" value="Cation_efflux_TM"/>
</dbReference>
<feature type="transmembrane region" description="Helical" evidence="7">
    <location>
        <begin position="112"/>
        <end position="131"/>
    </location>
</feature>
<evidence type="ECO:0000256" key="7">
    <source>
        <dbReference type="SAM" id="Phobius"/>
    </source>
</evidence>
<dbReference type="SUPFAM" id="SSF161111">
    <property type="entry name" value="Cation efflux protein transmembrane domain-like"/>
    <property type="match status" value="1"/>
</dbReference>
<evidence type="ECO:0000256" key="2">
    <source>
        <dbReference type="ARBA" id="ARBA00008114"/>
    </source>
</evidence>
<dbReference type="Proteomes" id="UP000334923">
    <property type="component" value="Unassembled WGS sequence"/>
</dbReference>
<feature type="transmembrane region" description="Helical" evidence="7">
    <location>
        <begin position="72"/>
        <end position="92"/>
    </location>
</feature>
<feature type="domain" description="Cation efflux protein transmembrane" evidence="8">
    <location>
        <begin position="9"/>
        <end position="200"/>
    </location>
</feature>
<evidence type="ECO:0000313" key="10">
    <source>
        <dbReference type="Proteomes" id="UP000334923"/>
    </source>
</evidence>